<dbReference type="EMBL" id="JAKJXP020000040">
    <property type="protein sequence ID" value="KAK7752255.1"/>
    <property type="molecule type" value="Genomic_DNA"/>
</dbReference>
<dbReference type="SUPFAM" id="SSF69065">
    <property type="entry name" value="RNase III domain-like"/>
    <property type="match status" value="1"/>
</dbReference>
<evidence type="ECO:0000256" key="3">
    <source>
        <dbReference type="SAM" id="MobiDB-lite"/>
    </source>
</evidence>
<comment type="caution">
    <text evidence="6">The sequence shown here is derived from an EMBL/GenBank/DDBJ whole genome shotgun (WGS) entry which is preliminary data.</text>
</comment>
<evidence type="ECO:0000256" key="2">
    <source>
        <dbReference type="PROSITE-ProRule" id="PRU00266"/>
    </source>
</evidence>
<dbReference type="GO" id="GO:0006396">
    <property type="term" value="P:RNA processing"/>
    <property type="evidence" value="ECO:0007669"/>
    <property type="project" value="InterPro"/>
</dbReference>
<feature type="region of interest" description="Disordered" evidence="3">
    <location>
        <begin position="1"/>
        <end position="22"/>
    </location>
</feature>
<reference evidence="6 7" key="1">
    <citation type="submission" date="2024-02" db="EMBL/GenBank/DDBJ databases">
        <title>De novo assembly and annotation of 12 fungi associated with fruit tree decline syndrome in Ontario, Canada.</title>
        <authorList>
            <person name="Sulman M."/>
            <person name="Ellouze W."/>
            <person name="Ilyukhin E."/>
        </authorList>
    </citation>
    <scope>NUCLEOTIDE SEQUENCE [LARGE SCALE GENOMIC DNA]</scope>
    <source>
        <strain evidence="6 7">M11/M66-122</strain>
    </source>
</reference>
<organism evidence="6 7">
    <name type="scientific">Diatrype stigma</name>
    <dbReference type="NCBI Taxonomy" id="117547"/>
    <lineage>
        <taxon>Eukaryota</taxon>
        <taxon>Fungi</taxon>
        <taxon>Dikarya</taxon>
        <taxon>Ascomycota</taxon>
        <taxon>Pezizomycotina</taxon>
        <taxon>Sordariomycetes</taxon>
        <taxon>Xylariomycetidae</taxon>
        <taxon>Xylariales</taxon>
        <taxon>Diatrypaceae</taxon>
        <taxon>Diatrype</taxon>
    </lineage>
</organism>
<evidence type="ECO:0000313" key="6">
    <source>
        <dbReference type="EMBL" id="KAK7752255.1"/>
    </source>
</evidence>
<dbReference type="PROSITE" id="PS50142">
    <property type="entry name" value="RNASE_3_2"/>
    <property type="match status" value="1"/>
</dbReference>
<dbReference type="PROSITE" id="PS50137">
    <property type="entry name" value="DS_RBD"/>
    <property type="match status" value="1"/>
</dbReference>
<dbReference type="AlphaFoldDB" id="A0AAN9YSH0"/>
<dbReference type="GO" id="GO:0004525">
    <property type="term" value="F:ribonuclease III activity"/>
    <property type="evidence" value="ECO:0007669"/>
    <property type="project" value="InterPro"/>
</dbReference>
<dbReference type="InterPro" id="IPR000999">
    <property type="entry name" value="RNase_III_dom"/>
</dbReference>
<feature type="domain" description="DRBM" evidence="4">
    <location>
        <begin position="206"/>
        <end position="282"/>
    </location>
</feature>
<dbReference type="SUPFAM" id="SSF54768">
    <property type="entry name" value="dsRNA-binding domain-like"/>
    <property type="match status" value="1"/>
</dbReference>
<keyword evidence="7" id="KW-1185">Reference proteome</keyword>
<feature type="domain" description="RNase III" evidence="5">
    <location>
        <begin position="76"/>
        <end position="146"/>
    </location>
</feature>
<gene>
    <name evidence="6" type="ORF">SLS62_005789</name>
</gene>
<name>A0AAN9YSH0_9PEZI</name>
<dbReference type="Pfam" id="PF00636">
    <property type="entry name" value="Ribonuclease_3"/>
    <property type="match status" value="1"/>
</dbReference>
<proteinExistence type="predicted"/>
<keyword evidence="1 2" id="KW-0694">RNA-binding</keyword>
<dbReference type="Proteomes" id="UP001320420">
    <property type="component" value="Unassembled WGS sequence"/>
</dbReference>
<evidence type="ECO:0000259" key="5">
    <source>
        <dbReference type="PROSITE" id="PS50142"/>
    </source>
</evidence>
<accession>A0AAN9YSH0</accession>
<evidence type="ECO:0000256" key="1">
    <source>
        <dbReference type="ARBA" id="ARBA00022884"/>
    </source>
</evidence>
<dbReference type="CDD" id="cd00593">
    <property type="entry name" value="RIBOc"/>
    <property type="match status" value="1"/>
</dbReference>
<protein>
    <submittedName>
        <fullName evidence="6">Uncharacterized protein</fullName>
    </submittedName>
</protein>
<dbReference type="Gene3D" id="3.30.160.20">
    <property type="match status" value="1"/>
</dbReference>
<dbReference type="InterPro" id="IPR036389">
    <property type="entry name" value="RNase_III_sf"/>
</dbReference>
<evidence type="ECO:0000313" key="7">
    <source>
        <dbReference type="Proteomes" id="UP001320420"/>
    </source>
</evidence>
<evidence type="ECO:0000259" key="4">
    <source>
        <dbReference type="PROSITE" id="PS50137"/>
    </source>
</evidence>
<dbReference type="Gene3D" id="1.10.1520.10">
    <property type="entry name" value="Ribonuclease III domain"/>
    <property type="match status" value="1"/>
</dbReference>
<dbReference type="GO" id="GO:0003723">
    <property type="term" value="F:RNA binding"/>
    <property type="evidence" value="ECO:0007669"/>
    <property type="project" value="UniProtKB-UniRule"/>
</dbReference>
<sequence>MGSPPPRSSSPEPGTKLRVEKGHDAIPTLPTALAIPHPTSLTRWTPQDIPSHGMPPLPPVLDPLLEQAALTHSATGRSAQLREKLVKNETLSSYTLQYRLNERTRFPAEFDLHGRVGGSQASQKAKKKVLGDVFEAYVAAAILGDPDGLSRVVTWLKALWSTSISKEIRDEHKAHTAKVMHAAEIGSSNGNSNTTSNAGVIDQDLNPKVVLAKTIVSKGVKISYEDLGEPKKAKDSGLPLYTVGVFLDGWGETHLQLGHGSGLSKKQAGAKAAQKALENKRLINKFEAKKLDFQAALEKQNGQEGSTATQAASAIKVEACDLACTEA</sequence>
<dbReference type="InterPro" id="IPR014720">
    <property type="entry name" value="dsRBD_dom"/>
</dbReference>